<gene>
    <name evidence="2" type="ORF">KI387_019977</name>
</gene>
<feature type="non-terminal residue" evidence="2">
    <location>
        <position position="53"/>
    </location>
</feature>
<accession>A0AA38GAC2</accession>
<evidence type="ECO:0000256" key="1">
    <source>
        <dbReference type="SAM" id="MobiDB-lite"/>
    </source>
</evidence>
<comment type="caution">
    <text evidence="2">The sequence shown here is derived from an EMBL/GenBank/DDBJ whole genome shotgun (WGS) entry which is preliminary data.</text>
</comment>
<name>A0AA38GAC2_TAXCH</name>
<dbReference type="EMBL" id="JAHRHJ020000004">
    <property type="protein sequence ID" value="KAH9318208.1"/>
    <property type="molecule type" value="Genomic_DNA"/>
</dbReference>
<protein>
    <submittedName>
        <fullName evidence="2">Uncharacterized protein</fullName>
    </submittedName>
</protein>
<dbReference type="Proteomes" id="UP000824469">
    <property type="component" value="Unassembled WGS sequence"/>
</dbReference>
<evidence type="ECO:0000313" key="2">
    <source>
        <dbReference type="EMBL" id="KAH9318208.1"/>
    </source>
</evidence>
<proteinExistence type="predicted"/>
<evidence type="ECO:0000313" key="3">
    <source>
        <dbReference type="Proteomes" id="UP000824469"/>
    </source>
</evidence>
<keyword evidence="3" id="KW-1185">Reference proteome</keyword>
<feature type="non-terminal residue" evidence="2">
    <location>
        <position position="1"/>
    </location>
</feature>
<dbReference type="AlphaFoldDB" id="A0AA38GAC2"/>
<organism evidence="2 3">
    <name type="scientific">Taxus chinensis</name>
    <name type="common">Chinese yew</name>
    <name type="synonym">Taxus wallichiana var. chinensis</name>
    <dbReference type="NCBI Taxonomy" id="29808"/>
    <lineage>
        <taxon>Eukaryota</taxon>
        <taxon>Viridiplantae</taxon>
        <taxon>Streptophyta</taxon>
        <taxon>Embryophyta</taxon>
        <taxon>Tracheophyta</taxon>
        <taxon>Spermatophyta</taxon>
        <taxon>Pinopsida</taxon>
        <taxon>Pinidae</taxon>
        <taxon>Conifers II</taxon>
        <taxon>Cupressales</taxon>
        <taxon>Taxaceae</taxon>
        <taxon>Taxus</taxon>
    </lineage>
</organism>
<sequence length="53" mass="5473">QDSEAPLASILQALPSEMQKEASAGLLDGGSLEPSTESALSARLEPERFVSSA</sequence>
<reference evidence="2 3" key="1">
    <citation type="journal article" date="2021" name="Nat. Plants">
        <title>The Taxus genome provides insights into paclitaxel biosynthesis.</title>
        <authorList>
            <person name="Xiong X."/>
            <person name="Gou J."/>
            <person name="Liao Q."/>
            <person name="Li Y."/>
            <person name="Zhou Q."/>
            <person name="Bi G."/>
            <person name="Li C."/>
            <person name="Du R."/>
            <person name="Wang X."/>
            <person name="Sun T."/>
            <person name="Guo L."/>
            <person name="Liang H."/>
            <person name="Lu P."/>
            <person name="Wu Y."/>
            <person name="Zhang Z."/>
            <person name="Ro D.K."/>
            <person name="Shang Y."/>
            <person name="Huang S."/>
            <person name="Yan J."/>
        </authorList>
    </citation>
    <scope>NUCLEOTIDE SEQUENCE [LARGE SCALE GENOMIC DNA]</scope>
    <source>
        <strain evidence="2">Ta-2019</strain>
    </source>
</reference>
<feature type="region of interest" description="Disordered" evidence="1">
    <location>
        <begin position="20"/>
        <end position="53"/>
    </location>
</feature>
<feature type="compositionally biased region" description="Basic and acidic residues" evidence="1">
    <location>
        <begin position="44"/>
        <end position="53"/>
    </location>
</feature>